<feature type="active site" evidence="7">
    <location>
        <position position="199"/>
    </location>
</feature>
<dbReference type="GO" id="GO:0046872">
    <property type="term" value="F:metal ion binding"/>
    <property type="evidence" value="ECO:0007669"/>
    <property type="project" value="UniProtKB-KW"/>
</dbReference>
<dbReference type="FunFam" id="3.90.132.10:FF:000001">
    <property type="entry name" value="leishmanolysin-like peptidase isoform X2"/>
    <property type="match status" value="1"/>
</dbReference>
<dbReference type="GeneID" id="7838798"/>
<evidence type="ECO:0000256" key="1">
    <source>
        <dbReference type="ARBA" id="ARBA00005860"/>
    </source>
</evidence>
<dbReference type="KEGG" id="tet:TTHERM_00127210"/>
<feature type="domain" description="EGF-like" evidence="10 11">
    <location>
        <begin position="506"/>
        <end position="517"/>
    </location>
</feature>
<evidence type="ECO:0000256" key="9">
    <source>
        <dbReference type="SAM" id="SignalP"/>
    </source>
</evidence>
<dbReference type="Gene3D" id="2.10.25.10">
    <property type="entry name" value="Laminin"/>
    <property type="match status" value="1"/>
</dbReference>
<dbReference type="InterPro" id="IPR001577">
    <property type="entry name" value="Peptidase_M8"/>
</dbReference>
<dbReference type="PROSITE" id="PS01186">
    <property type="entry name" value="EGF_2"/>
    <property type="match status" value="1"/>
</dbReference>
<accession>I7MJ82</accession>
<dbReference type="AlphaFoldDB" id="I7MJ82"/>
<keyword evidence="13" id="KW-1185">Reference proteome</keyword>
<evidence type="ECO:0000313" key="12">
    <source>
        <dbReference type="EMBL" id="EAR96056.1"/>
    </source>
</evidence>
<dbReference type="GO" id="GO:0005737">
    <property type="term" value="C:cytoplasm"/>
    <property type="evidence" value="ECO:0007669"/>
    <property type="project" value="TreeGrafter"/>
</dbReference>
<dbReference type="InParanoid" id="I7MJ82"/>
<dbReference type="Proteomes" id="UP000009168">
    <property type="component" value="Unassembled WGS sequence"/>
</dbReference>
<dbReference type="Pfam" id="PF23106">
    <property type="entry name" value="EGF_Teneurin"/>
    <property type="match status" value="1"/>
</dbReference>
<keyword evidence="4" id="KW-0378">Hydrolase</keyword>
<evidence type="ECO:0000313" key="13">
    <source>
        <dbReference type="Proteomes" id="UP000009168"/>
    </source>
</evidence>
<dbReference type="SMR" id="I7MJ82"/>
<evidence type="ECO:0000256" key="2">
    <source>
        <dbReference type="ARBA" id="ARBA00022670"/>
    </source>
</evidence>
<keyword evidence="5 8" id="KW-0862">Zinc</keyword>
<dbReference type="InterPro" id="IPR000742">
    <property type="entry name" value="EGF"/>
</dbReference>
<dbReference type="PROSITE" id="PS00022">
    <property type="entry name" value="EGF_1"/>
    <property type="match status" value="1"/>
</dbReference>
<sequence>MNNKKLFLIFALAIIQLACFYAHQEDVFDESLFPTIDTTDFSEEGRNLQQAQERPFKITYDISYFNSLKDNPSDVLFKQKVEQVMKISVDYFSNLLKFIPRGKGQMKWTLERLICGGGNLLARIPEQDKTEDKDSDLHIYLVYVNEPLQEYVAYAGICRELPGSGTTHAQITFNQAWFNKQDLSNHKIFLNMQGSVFHEIIHVLGFTEKSYSNWIDSTTKQNHKKVTIQQIVRGYKVKFIQTPYVKKAAQEFFGCPTLPGMPLENQGSAGSAGSHWESTVVSDEIMKSTVIKTNFYLSVFTIALLKDTGFYSQVNDSMADQYFYGKDAGCDFVLQECNSTNNKNEFCSKESEKPENQCDFYGNGVSNCESGKFLDNNCMQRVVDDRGYCFDPVKNSKSSTLYTNYYGQYFGENSKCFMSTLVQKIVGSTYELQGSCYKYECIEQSNMLKVWVGNESAICSKNGEKLTFNKYNGYLLCPEKIDQFCQFKKFCPNYCSSNGYCLNGNCVCLKGYSGKSCEKQN</sequence>
<dbReference type="EMBL" id="GG662699">
    <property type="protein sequence ID" value="EAR96056.1"/>
    <property type="molecule type" value="Genomic_DNA"/>
</dbReference>
<name>I7MJ82_TETTS</name>
<dbReference type="SUPFAM" id="SSF55486">
    <property type="entry name" value="Metalloproteases ('zincins'), catalytic domain"/>
    <property type="match status" value="1"/>
</dbReference>
<dbReference type="eggNOG" id="KOG2556">
    <property type="taxonomic scope" value="Eukaryota"/>
</dbReference>
<feature type="binding site" evidence="8">
    <location>
        <position position="198"/>
    </location>
    <ligand>
        <name>Zn(2+)</name>
        <dbReference type="ChEBI" id="CHEBI:29105"/>
        <note>catalytic</note>
    </ligand>
</feature>
<keyword evidence="9" id="KW-0732">Signal</keyword>
<comment type="similarity">
    <text evidence="1">Belongs to the peptidase M8 family.</text>
</comment>
<evidence type="ECO:0000256" key="8">
    <source>
        <dbReference type="PIRSR" id="PIRSR601577-2"/>
    </source>
</evidence>
<protein>
    <submittedName>
        <fullName evidence="12">Leishmanolysin family protein</fullName>
    </submittedName>
</protein>
<dbReference type="CDD" id="cd00054">
    <property type="entry name" value="EGF_CA"/>
    <property type="match status" value="1"/>
</dbReference>
<dbReference type="Gene3D" id="3.90.132.10">
    <property type="entry name" value="Leishmanolysin , domain 2"/>
    <property type="match status" value="1"/>
</dbReference>
<feature type="binding site" evidence="8">
    <location>
        <position position="275"/>
    </location>
    <ligand>
        <name>Zn(2+)</name>
        <dbReference type="ChEBI" id="CHEBI:29105"/>
        <note>catalytic</note>
    </ligand>
</feature>
<organism evidence="12 13">
    <name type="scientific">Tetrahymena thermophila (strain SB210)</name>
    <dbReference type="NCBI Taxonomy" id="312017"/>
    <lineage>
        <taxon>Eukaryota</taxon>
        <taxon>Sar</taxon>
        <taxon>Alveolata</taxon>
        <taxon>Ciliophora</taxon>
        <taxon>Intramacronucleata</taxon>
        <taxon>Oligohymenophorea</taxon>
        <taxon>Hymenostomatida</taxon>
        <taxon>Tetrahymenina</taxon>
        <taxon>Tetrahymenidae</taxon>
        <taxon>Tetrahymena</taxon>
    </lineage>
</organism>
<dbReference type="GO" id="GO:0004222">
    <property type="term" value="F:metalloendopeptidase activity"/>
    <property type="evidence" value="ECO:0007669"/>
    <property type="project" value="InterPro"/>
</dbReference>
<proteinExistence type="inferred from homology"/>
<dbReference type="Gene3D" id="3.10.170.20">
    <property type="match status" value="1"/>
</dbReference>
<keyword evidence="6 8" id="KW-0482">Metalloprotease</keyword>
<feature type="binding site" evidence="8">
    <location>
        <position position="202"/>
    </location>
    <ligand>
        <name>Zn(2+)</name>
        <dbReference type="ChEBI" id="CHEBI:29105"/>
        <note>catalytic</note>
    </ligand>
</feature>
<dbReference type="HOGENOM" id="CLU_039796_0_0_1"/>
<keyword evidence="2" id="KW-0645">Protease</keyword>
<dbReference type="GO" id="GO:0006508">
    <property type="term" value="P:proteolysis"/>
    <property type="evidence" value="ECO:0007669"/>
    <property type="project" value="UniProtKB-KW"/>
</dbReference>
<evidence type="ECO:0000259" key="11">
    <source>
        <dbReference type="PROSITE" id="PS01186"/>
    </source>
</evidence>
<feature type="chain" id="PRO_5003712508" evidence="9">
    <location>
        <begin position="23"/>
        <end position="521"/>
    </location>
</feature>
<dbReference type="PRINTS" id="PR00782">
    <property type="entry name" value="LSHMANOLYSIN"/>
</dbReference>
<evidence type="ECO:0000256" key="6">
    <source>
        <dbReference type="ARBA" id="ARBA00023049"/>
    </source>
</evidence>
<dbReference type="RefSeq" id="XP_001016301.1">
    <property type="nucleotide sequence ID" value="XM_001016301.1"/>
</dbReference>
<keyword evidence="3 8" id="KW-0479">Metal-binding</keyword>
<evidence type="ECO:0000256" key="3">
    <source>
        <dbReference type="ARBA" id="ARBA00022723"/>
    </source>
</evidence>
<dbReference type="GO" id="GO:0007155">
    <property type="term" value="P:cell adhesion"/>
    <property type="evidence" value="ECO:0007669"/>
    <property type="project" value="InterPro"/>
</dbReference>
<dbReference type="GO" id="GO:0016020">
    <property type="term" value="C:membrane"/>
    <property type="evidence" value="ECO:0007669"/>
    <property type="project" value="InterPro"/>
</dbReference>
<reference evidence="13" key="1">
    <citation type="journal article" date="2006" name="PLoS Biol.">
        <title>Macronuclear genome sequence of the ciliate Tetrahymena thermophila, a model eukaryote.</title>
        <authorList>
            <person name="Eisen J.A."/>
            <person name="Coyne R.S."/>
            <person name="Wu M."/>
            <person name="Wu D."/>
            <person name="Thiagarajan M."/>
            <person name="Wortman J.R."/>
            <person name="Badger J.H."/>
            <person name="Ren Q."/>
            <person name="Amedeo P."/>
            <person name="Jones K.M."/>
            <person name="Tallon L.J."/>
            <person name="Delcher A.L."/>
            <person name="Salzberg S.L."/>
            <person name="Silva J.C."/>
            <person name="Haas B.J."/>
            <person name="Majoros W.H."/>
            <person name="Farzad M."/>
            <person name="Carlton J.M."/>
            <person name="Smith R.K. Jr."/>
            <person name="Garg J."/>
            <person name="Pearlman R.E."/>
            <person name="Karrer K.M."/>
            <person name="Sun L."/>
            <person name="Manning G."/>
            <person name="Elde N.C."/>
            <person name="Turkewitz A.P."/>
            <person name="Asai D.J."/>
            <person name="Wilkes D.E."/>
            <person name="Wang Y."/>
            <person name="Cai H."/>
            <person name="Collins K."/>
            <person name="Stewart B.A."/>
            <person name="Lee S.R."/>
            <person name="Wilamowska K."/>
            <person name="Weinberg Z."/>
            <person name="Ruzzo W.L."/>
            <person name="Wloga D."/>
            <person name="Gaertig J."/>
            <person name="Frankel J."/>
            <person name="Tsao C.-C."/>
            <person name="Gorovsky M.A."/>
            <person name="Keeling P.J."/>
            <person name="Waller R.F."/>
            <person name="Patron N.J."/>
            <person name="Cherry J.M."/>
            <person name="Stover N.A."/>
            <person name="Krieger C.J."/>
            <person name="del Toro C."/>
            <person name="Ryder H.F."/>
            <person name="Williamson S.C."/>
            <person name="Barbeau R.A."/>
            <person name="Hamilton E.P."/>
            <person name="Orias E."/>
        </authorList>
    </citation>
    <scope>NUCLEOTIDE SEQUENCE [LARGE SCALE GENOMIC DNA]</scope>
    <source>
        <strain evidence="13">SB210</strain>
    </source>
</reference>
<evidence type="ECO:0000256" key="5">
    <source>
        <dbReference type="ARBA" id="ARBA00022833"/>
    </source>
</evidence>
<dbReference type="PANTHER" id="PTHR10942">
    <property type="entry name" value="LEISHMANOLYSIN-LIKE PEPTIDASE"/>
    <property type="match status" value="1"/>
</dbReference>
<evidence type="ECO:0000259" key="10">
    <source>
        <dbReference type="PROSITE" id="PS00022"/>
    </source>
</evidence>
<dbReference type="OrthoDB" id="238768at2759"/>
<dbReference type="Pfam" id="PF01457">
    <property type="entry name" value="Peptidase_M8"/>
    <property type="match status" value="1"/>
</dbReference>
<dbReference type="PANTHER" id="PTHR10942:SF0">
    <property type="entry name" value="LEISHMANOLYSIN-LIKE PEPTIDASE"/>
    <property type="match status" value="1"/>
</dbReference>
<evidence type="ECO:0000256" key="4">
    <source>
        <dbReference type="ARBA" id="ARBA00022801"/>
    </source>
</evidence>
<feature type="signal peptide" evidence="9">
    <location>
        <begin position="1"/>
        <end position="22"/>
    </location>
</feature>
<comment type="cofactor">
    <cofactor evidence="8">
        <name>Zn(2+)</name>
        <dbReference type="ChEBI" id="CHEBI:29105"/>
    </cofactor>
    <text evidence="8">Binds 1 zinc ion per subunit.</text>
</comment>
<evidence type="ECO:0000256" key="7">
    <source>
        <dbReference type="PIRSR" id="PIRSR601577-1"/>
    </source>
</evidence>
<gene>
    <name evidence="12" type="ORF">TTHERM_00127210</name>
</gene>